<dbReference type="InterPro" id="IPR049551">
    <property type="entry name" value="PKS_DH_C"/>
</dbReference>
<dbReference type="GO" id="GO:0006633">
    <property type="term" value="P:fatty acid biosynthetic process"/>
    <property type="evidence" value="ECO:0007669"/>
    <property type="project" value="InterPro"/>
</dbReference>
<dbReference type="SUPFAM" id="SSF52151">
    <property type="entry name" value="FabD/lysophospholipase-like"/>
    <property type="match status" value="2"/>
</dbReference>
<dbReference type="InterPro" id="IPR049900">
    <property type="entry name" value="PKS_mFAS_DH"/>
</dbReference>
<dbReference type="EMBL" id="SOCP01000028">
    <property type="protein sequence ID" value="TDV37799.1"/>
    <property type="molecule type" value="Genomic_DNA"/>
</dbReference>
<dbReference type="PROSITE" id="PS52019">
    <property type="entry name" value="PKS_MFAS_DH"/>
    <property type="match status" value="1"/>
</dbReference>
<feature type="region of interest" description="N-terminal hotdog fold" evidence="6">
    <location>
        <begin position="1879"/>
        <end position="2001"/>
    </location>
</feature>
<name>A0A4R7USD8_9PSEU</name>
<dbReference type="InterPro" id="IPR006162">
    <property type="entry name" value="Ppantetheine_attach_site"/>
</dbReference>
<keyword evidence="2" id="KW-0597">Phosphoprotein</keyword>
<evidence type="ECO:0000256" key="3">
    <source>
        <dbReference type="ARBA" id="ARBA00022679"/>
    </source>
</evidence>
<dbReference type="InterPro" id="IPR036291">
    <property type="entry name" value="NAD(P)-bd_dom_sf"/>
</dbReference>
<dbReference type="Gene3D" id="3.40.50.720">
    <property type="entry name" value="NAD(P)-binding Rossmann-like Domain"/>
    <property type="match status" value="1"/>
</dbReference>
<dbReference type="InterPro" id="IPR016035">
    <property type="entry name" value="Acyl_Trfase/lysoPLipase"/>
</dbReference>
<dbReference type="Pfam" id="PF08659">
    <property type="entry name" value="KR"/>
    <property type="match status" value="1"/>
</dbReference>
<dbReference type="Pfam" id="PF16197">
    <property type="entry name" value="KAsynt_C_assoc"/>
    <property type="match status" value="2"/>
</dbReference>
<dbReference type="Pfam" id="PF00550">
    <property type="entry name" value="PP-binding"/>
    <property type="match status" value="2"/>
</dbReference>
<dbReference type="OrthoDB" id="9778690at2"/>
<evidence type="ECO:0000256" key="5">
    <source>
        <dbReference type="ARBA" id="ARBA00023315"/>
    </source>
</evidence>
<feature type="region of interest" description="Disordered" evidence="7">
    <location>
        <begin position="1971"/>
        <end position="2009"/>
    </location>
</feature>
<dbReference type="SMART" id="SM00822">
    <property type="entry name" value="PKS_KR"/>
    <property type="match status" value="1"/>
</dbReference>
<dbReference type="SMART" id="SM00825">
    <property type="entry name" value="PKS_KS"/>
    <property type="match status" value="2"/>
</dbReference>
<evidence type="ECO:0000256" key="4">
    <source>
        <dbReference type="ARBA" id="ARBA00023268"/>
    </source>
</evidence>
<dbReference type="Pfam" id="PF14765">
    <property type="entry name" value="PS-DH"/>
    <property type="match status" value="1"/>
</dbReference>
<dbReference type="GO" id="GO:0031177">
    <property type="term" value="F:phosphopantetheine binding"/>
    <property type="evidence" value="ECO:0007669"/>
    <property type="project" value="InterPro"/>
</dbReference>
<dbReference type="GO" id="GO:0008270">
    <property type="term" value="F:zinc ion binding"/>
    <property type="evidence" value="ECO:0007669"/>
    <property type="project" value="InterPro"/>
</dbReference>
<protein>
    <submittedName>
        <fullName evidence="11">Acyl transferase domain-containing protein</fullName>
    </submittedName>
</protein>
<evidence type="ECO:0000313" key="12">
    <source>
        <dbReference type="Proteomes" id="UP000294927"/>
    </source>
</evidence>
<feature type="region of interest" description="Disordered" evidence="7">
    <location>
        <begin position="970"/>
        <end position="992"/>
    </location>
</feature>
<evidence type="ECO:0000259" key="9">
    <source>
        <dbReference type="PROSITE" id="PS52004"/>
    </source>
</evidence>
<dbReference type="InterPro" id="IPR036736">
    <property type="entry name" value="ACP-like_sf"/>
</dbReference>
<dbReference type="InterPro" id="IPR020806">
    <property type="entry name" value="PKS_PP-bd"/>
</dbReference>
<dbReference type="FunFam" id="3.40.366.10:FF:000002">
    <property type="entry name" value="Probable polyketide synthase 2"/>
    <property type="match status" value="2"/>
</dbReference>
<dbReference type="SMART" id="SM00827">
    <property type="entry name" value="PKS_AT"/>
    <property type="match status" value="2"/>
</dbReference>
<dbReference type="Pfam" id="PF21089">
    <property type="entry name" value="PKS_DH_N"/>
    <property type="match status" value="1"/>
</dbReference>
<dbReference type="InterPro" id="IPR042104">
    <property type="entry name" value="PKS_dehydratase_sf"/>
</dbReference>
<dbReference type="InterPro" id="IPR020843">
    <property type="entry name" value="ER"/>
</dbReference>
<dbReference type="InterPro" id="IPR002364">
    <property type="entry name" value="Quin_OxRdtase/zeta-crystal_CS"/>
</dbReference>
<dbReference type="Pfam" id="PF02801">
    <property type="entry name" value="Ketoacyl-synt_C"/>
    <property type="match status" value="2"/>
</dbReference>
<dbReference type="SUPFAM" id="SSF50129">
    <property type="entry name" value="GroES-like"/>
    <property type="match status" value="1"/>
</dbReference>
<dbReference type="PROSITE" id="PS00606">
    <property type="entry name" value="KS3_1"/>
    <property type="match status" value="1"/>
</dbReference>
<dbReference type="InterPro" id="IPR013968">
    <property type="entry name" value="PKS_KR"/>
</dbReference>
<dbReference type="Gene3D" id="3.40.47.10">
    <property type="match status" value="2"/>
</dbReference>
<dbReference type="InterPro" id="IPR020807">
    <property type="entry name" value="PKS_DH"/>
</dbReference>
<dbReference type="SMART" id="SM00829">
    <property type="entry name" value="PKS_ER"/>
    <property type="match status" value="1"/>
</dbReference>
<feature type="region of interest" description="C-terminal hotdog fold" evidence="6">
    <location>
        <begin position="2013"/>
        <end position="2150"/>
    </location>
</feature>
<dbReference type="FunFam" id="3.40.47.10:FF:000019">
    <property type="entry name" value="Polyketide synthase type I"/>
    <property type="match status" value="2"/>
</dbReference>
<keyword evidence="4" id="KW-0511">Multifunctional enzyme</keyword>
<dbReference type="Gene3D" id="3.40.366.10">
    <property type="entry name" value="Malonyl-Coenzyme A Acyl Carrier Protein, domain 2"/>
    <property type="match status" value="2"/>
</dbReference>
<dbReference type="InterPro" id="IPR011032">
    <property type="entry name" value="GroES-like_sf"/>
</dbReference>
<keyword evidence="12" id="KW-1185">Reference proteome</keyword>
<dbReference type="GO" id="GO:0016491">
    <property type="term" value="F:oxidoreductase activity"/>
    <property type="evidence" value="ECO:0007669"/>
    <property type="project" value="InterPro"/>
</dbReference>
<proteinExistence type="predicted"/>
<feature type="domain" description="Ketosynthase family 3 (KS3)" evidence="9">
    <location>
        <begin position="7"/>
        <end position="432"/>
    </location>
</feature>
<dbReference type="Gene3D" id="3.10.129.110">
    <property type="entry name" value="Polyketide synthase dehydratase"/>
    <property type="match status" value="1"/>
</dbReference>
<dbReference type="SUPFAM" id="SSF55048">
    <property type="entry name" value="Probable ACP-binding domain of malonyl-CoA ACP transacylase"/>
    <property type="match status" value="2"/>
</dbReference>
<dbReference type="PANTHER" id="PTHR43775:SF51">
    <property type="entry name" value="INACTIVE PHENOLPHTHIOCEROL SYNTHESIS POLYKETIDE SYNTHASE TYPE I PKS1-RELATED"/>
    <property type="match status" value="1"/>
</dbReference>
<evidence type="ECO:0000259" key="10">
    <source>
        <dbReference type="PROSITE" id="PS52019"/>
    </source>
</evidence>
<dbReference type="RefSeq" id="WP_133909006.1">
    <property type="nucleotide sequence ID" value="NZ_SOCP01000028.1"/>
</dbReference>
<feature type="domain" description="PKS/mFAS DH" evidence="10">
    <location>
        <begin position="1879"/>
        <end position="2150"/>
    </location>
</feature>
<evidence type="ECO:0000256" key="2">
    <source>
        <dbReference type="ARBA" id="ARBA00022553"/>
    </source>
</evidence>
<evidence type="ECO:0000259" key="8">
    <source>
        <dbReference type="PROSITE" id="PS50075"/>
    </source>
</evidence>
<feature type="domain" description="Carrier" evidence="8">
    <location>
        <begin position="2895"/>
        <end position="2970"/>
    </location>
</feature>
<dbReference type="InterPro" id="IPR014030">
    <property type="entry name" value="Ketoacyl_synth_N"/>
</dbReference>
<feature type="domain" description="Carrier" evidence="8">
    <location>
        <begin position="894"/>
        <end position="969"/>
    </location>
</feature>
<reference evidence="11 12" key="1">
    <citation type="submission" date="2019-03" db="EMBL/GenBank/DDBJ databases">
        <title>Genomic Encyclopedia of Archaeal and Bacterial Type Strains, Phase II (KMG-II): from individual species to whole genera.</title>
        <authorList>
            <person name="Goeker M."/>
        </authorList>
    </citation>
    <scope>NUCLEOTIDE SEQUENCE [LARGE SCALE GENOMIC DNA]</scope>
    <source>
        <strain evidence="11 12">DSM 45499</strain>
    </source>
</reference>
<dbReference type="InterPro" id="IPR050091">
    <property type="entry name" value="PKS_NRPS_Biosynth_Enz"/>
</dbReference>
<dbReference type="InterPro" id="IPR014043">
    <property type="entry name" value="Acyl_transferase_dom"/>
</dbReference>
<dbReference type="SMART" id="SM00823">
    <property type="entry name" value="PKS_PP"/>
    <property type="match status" value="2"/>
</dbReference>
<dbReference type="PROSITE" id="PS50075">
    <property type="entry name" value="CARRIER"/>
    <property type="match status" value="2"/>
</dbReference>
<dbReference type="Pfam" id="PF00109">
    <property type="entry name" value="ketoacyl-synt"/>
    <property type="match status" value="2"/>
</dbReference>
<dbReference type="Gene3D" id="3.30.70.3290">
    <property type="match status" value="2"/>
</dbReference>
<dbReference type="InterPro" id="IPR032821">
    <property type="entry name" value="PKS_assoc"/>
</dbReference>
<dbReference type="CDD" id="cd08956">
    <property type="entry name" value="KR_3_FAS_SDR_x"/>
    <property type="match status" value="1"/>
</dbReference>
<dbReference type="Pfam" id="PF13602">
    <property type="entry name" value="ADH_zinc_N_2"/>
    <property type="match status" value="1"/>
</dbReference>
<dbReference type="InterPro" id="IPR001227">
    <property type="entry name" value="Ac_transferase_dom_sf"/>
</dbReference>
<sequence length="3050" mass="319290">MHATPLDEPIAIVGMACRLPGAADPAAFWQLLSDGTSAIVPTPADRWDADALFDADPAAPGRANTRWGGFLAAVDEFDPGFFGISPREAAAMDPQQRLVLELGWEALEHAGIVPDAIHGSRTAVFVGAIWDDYASLVHRGGTETISHHTMAGLHRGIIANRLSSVLGLRGPSLTVDSGQSSSLVAVHLAAASLRRGECTLALAGGVNLDLVPDSTVIAAKFGGLSPDGRCHTFDARANGFVRGEGGGVVVLKPLARAVADGDEIHAVVRGSAVNNDGPSETLTTPSRSAQQEVLLSACDRAGIAPGEVRYVELHGTGTRVGDPVEAAAVGAAFGVARGGGDPLPVGSVKTNIGHLEGAAGIAGLLKVVLALENRLIPASLNFETPSPAIDWDAVNLRVPTSTQPWPAGDGPLVAGVSSFGFGGTNCHVLVSEYQAAPRPRRAGAGLVPWVVSGRTTAALRAQAARLRSHVDTRSDLEPAEIGFSLASARSSFHHRAVVVGDTRAELLAGLDALAGGDVAAGLVTGTADLDGGLVFVFPGQGAQWAGMGLSLWEDAPVFRERMLECERAFAPFVDWALTEVLGDADMLRRVDVVQPASFAVMVSLAALWRSYGVEPDAVIGHSQGEIAAACVAGALSLEDAAAVVTLRSRALSALTRRGGMASVPLAEDRLRHRIGQYGERLSVAAINGPASTVVSGDSDAIDEVLAELLGDDVRAKRIAVDYASHSAQVEAIQERLRRALGGVMARTARIPFYSTVTGDELAGTALDGGYWYRNLRDTVLFDPTVRRMTRAGYRAFVEVSSHPLLVAGLQDTLRDNGTPGMAIGTVRRDDGGRERFLASVGEAHVRGVRVRWEEAFADDARRRVELPTYAFQRQRYWLDDVPPAVSPQGVTESRDPWELVRSHVAAVLGHRDRDAVDTRLPFKELGFDSVTTVRLRNQLAEATSLDFPTTVLFDHPSPDRLAAFLADALSGSGRGSGEPGPSAPRPARSGPAADEPIAIVAMSCRYPGGVSTPEQLWQLVVDGRDAISGFPRDRGWDLAALYHRDPDRPGASYVRAGGFLGDAGGFDAAFFGIGPREAVAMDPQQRLLLETAWEAVERAGIDPTTLRGSDTGVFVGVMGQDYAPRLDQGGEELAGYLLTGGSTSVASGRVAYALGLQGPALTVDTACSSSLVVVHLAVQALRQGECSLALAGGATVMSTPGMFVEFSRQRGLAPDGRCKPFSAHADGTAWAEGAGVLLLERLSDARRNGHEVLAIVRGTAVNNDGASNGLTAPNGLAQQRVIRQALAAARLSPDEVDAVEAHGTGTRLGDPVEAHALMATYGTARPADRPLFLGSLKSNVGHTQAAAGAGGVIKMVMAMRHGTLPRTLHADDASPEVDWSGGTVRLLTESRPWPATGKPRRAAVSSFGISGTNAHLILEQPPEVPRARPHTAGRVVPWVISAKDPVALRAMAGRLASCADDPVDVGWSLATTRSAFEHRAVVVGADPDDLRHGLSALATGATAPGRAGANGTLAFLFSGQGSQRPGMGQELHRDVPAFAAAFDEVCARLDPHLDRPLREVVLAEPGTADAELLDRTGYAQPALFAVEVALFRALWKWGLRPDVLLGHSVGELAAAHCAGVFDLDDACTLVLARGRLMQALPAGGAMASIQAGEAEVLAGPRDDRVAVAAVNGPAATVVSGDADAVDDVTRYWTARGRATKKLAVSHAFHSPRMDAMVADFHRVAATLTFRPPVVPVVSNVTGRIAEPAELGSPDYWAAHVRRPVRFLDGVRGLVRGGVDRCLELGPDAVLTAMGQDCLTDEDDAVEFVAALRRDRPELATLTSAVARLYTLGTDVDWAAAFDGLGAGRVDLPTYPFQRERYWLPAARPGGTPGVTALDHPLLSGEIAVADGERTVFVGEVSLAAHPWLADHAVHGTVVLPGTALLELVMTAARRVGCDRVEELVLEAPLVLPDDGGLALQVLVGAPEESGRRPVRVSARPATGSGWRRHASGTLATGDGPSSTTDPVWPPDGAVESDPERLYDRLAAHGFGYGPAFRGLRSAWRRGTDLFAEVRLPQPAAGSFTPHPALLDAALHVLAEDRLVGGDGRLGLPFAFAGVAWSEEPANTVRVRCSLLDDDTVSVSGVDADTGRRLFAIDALTVRPVAGDWLGRTDPLLRLDWVPASSQSDTVDSWTALASATPQGLAALRTVPAVVVAPVSTPAGADTAARAHAVVSDVLGLLQAWLADVRFAGSRLVVRTCRAVATSSGEGVADLAGAAVWGLVRSAQSEHPGRFVLVDDESPGPPVDSAEPRLAVRHGQLLLPRLSPVDGSARLAVPEDPAWRLAITDRGTFENVTVAATADGTRPLGDGQVRVAVHAAGVNFRDVLNVLGRYPGDPGPLGIEGAGVVLAVGAGVSGLAVGDRVFGLMPGCFGPVTVTDHRTLAPIPADWSFAEAASAAVVFLTAYHALVELADLRAGESVLVHAAAGGLGMAATQLARHLGAEVFGTASEAKWPVLGLDDKHVASSRTVRFEEDFRAVTGRGVDVVLNSLAGEFVDASLRLLAEGGRFIEVGKTGPRTPEGVSYQSFDLLALDHDHISRMLTAVLGLVDRGALRPLPITTCDLRGAPGALRDLGQARHVGKLVLTVRQPIGADGTVLVTGATGALGGLVARHLVRAHDVRHLLLVSRRGPAAPGAGELVDELSTLGAKVTLAACDVGDREDLAALLTGHRLTAVVHVAGVVDDGVVEDLTPQRLSAVLRSKVDGAANLHELTAAMPLTAFVLFSSVAGVVGNAGQAAYAAANAFMDGLAHHRRALGLPATSVAWGPWIGVGGLADVLDDVDLTRLYRAGAFPVRPEQGLALFDAALEADEALLVAARPDSTRVPPVTTPPPAAAPETRSLRELVAETPAAERDHAVLMVVRTHAAAVLGHADPTRVEPRSPFNTQGFDSLAALELRNRLGTAMGRPLPATLLFNNPTPAALADRLLRELDAEQAADPTAMPSELDGLLSGLAAFPSAAGYRDQVVARLHDLLAAWDEPVTGEPDDARRRIESAGVDEIFDLIDRELDRS</sequence>
<dbReference type="PROSITE" id="PS00012">
    <property type="entry name" value="PHOSPHOPANTETHEINE"/>
    <property type="match status" value="1"/>
</dbReference>
<dbReference type="InterPro" id="IPR057326">
    <property type="entry name" value="KR_dom"/>
</dbReference>
<dbReference type="SMART" id="SM01294">
    <property type="entry name" value="PKS_PP_betabranch"/>
    <property type="match status" value="1"/>
</dbReference>
<evidence type="ECO:0000256" key="6">
    <source>
        <dbReference type="PROSITE-ProRule" id="PRU01363"/>
    </source>
</evidence>
<dbReference type="InterPro" id="IPR016039">
    <property type="entry name" value="Thiolase-like"/>
</dbReference>
<dbReference type="Pfam" id="PF22953">
    <property type="entry name" value="SpnB_Rossmann"/>
    <property type="match status" value="1"/>
</dbReference>
<dbReference type="PANTHER" id="PTHR43775">
    <property type="entry name" value="FATTY ACID SYNTHASE"/>
    <property type="match status" value="1"/>
</dbReference>
<dbReference type="InterPro" id="IPR009081">
    <property type="entry name" value="PP-bd_ACP"/>
</dbReference>
<dbReference type="InterPro" id="IPR016036">
    <property type="entry name" value="Malonyl_transacylase_ACP-bd"/>
</dbReference>
<dbReference type="InterPro" id="IPR020841">
    <property type="entry name" value="PKS_Beta-ketoAc_synthase_dom"/>
</dbReference>
<dbReference type="SUPFAM" id="SSF51735">
    <property type="entry name" value="NAD(P)-binding Rossmann-fold domains"/>
    <property type="match status" value="3"/>
</dbReference>
<feature type="active site" description="Proton donor; for dehydratase activity" evidence="6">
    <location>
        <position position="2071"/>
    </location>
</feature>
<keyword evidence="3 11" id="KW-0808">Transferase</keyword>
<dbReference type="InterPro" id="IPR013154">
    <property type="entry name" value="ADH-like_N"/>
</dbReference>
<dbReference type="Pfam" id="PF08240">
    <property type="entry name" value="ADH_N"/>
    <property type="match status" value="1"/>
</dbReference>
<dbReference type="GO" id="GO:0004315">
    <property type="term" value="F:3-oxoacyl-[acyl-carrier-protein] synthase activity"/>
    <property type="evidence" value="ECO:0007669"/>
    <property type="project" value="InterPro"/>
</dbReference>
<evidence type="ECO:0000256" key="7">
    <source>
        <dbReference type="SAM" id="MobiDB-lite"/>
    </source>
</evidence>
<keyword evidence="1" id="KW-0596">Phosphopantetheine</keyword>
<evidence type="ECO:0000256" key="1">
    <source>
        <dbReference type="ARBA" id="ARBA00022450"/>
    </source>
</evidence>
<dbReference type="SMART" id="SM00826">
    <property type="entry name" value="PKS_DH"/>
    <property type="match status" value="1"/>
</dbReference>
<feature type="active site" description="Proton acceptor; for dehydratase activity" evidence="6">
    <location>
        <position position="1911"/>
    </location>
</feature>
<gene>
    <name evidence="11" type="ORF">CLV71_12863</name>
</gene>
<keyword evidence="5" id="KW-0012">Acyltransferase</keyword>
<dbReference type="PROSITE" id="PS01162">
    <property type="entry name" value="QOR_ZETA_CRYSTAL"/>
    <property type="match status" value="1"/>
</dbReference>
<dbReference type="Gene3D" id="1.10.1200.10">
    <property type="entry name" value="ACP-like"/>
    <property type="match status" value="2"/>
</dbReference>
<dbReference type="CDD" id="cd05195">
    <property type="entry name" value="enoyl_red"/>
    <property type="match status" value="1"/>
</dbReference>
<dbReference type="Proteomes" id="UP000294927">
    <property type="component" value="Unassembled WGS sequence"/>
</dbReference>
<comment type="caution">
    <text evidence="11">The sequence shown here is derived from an EMBL/GenBank/DDBJ whole genome shotgun (WGS) entry which is preliminary data.</text>
</comment>
<evidence type="ECO:0000313" key="11">
    <source>
        <dbReference type="EMBL" id="TDV37799.1"/>
    </source>
</evidence>
<accession>A0A4R7USD8</accession>
<dbReference type="InterPro" id="IPR055123">
    <property type="entry name" value="SpnB-like_Rossmann"/>
</dbReference>
<dbReference type="PROSITE" id="PS52004">
    <property type="entry name" value="KS3_2"/>
    <property type="match status" value="2"/>
</dbReference>
<dbReference type="Gene3D" id="3.90.180.10">
    <property type="entry name" value="Medium-chain alcohol dehydrogenases, catalytic domain"/>
    <property type="match status" value="1"/>
</dbReference>
<dbReference type="InterPro" id="IPR018201">
    <property type="entry name" value="Ketoacyl_synth_AS"/>
</dbReference>
<dbReference type="InterPro" id="IPR049552">
    <property type="entry name" value="PKS_DH_N"/>
</dbReference>
<feature type="domain" description="Ketosynthase family 3 (KS3)" evidence="9">
    <location>
        <begin position="994"/>
        <end position="1420"/>
    </location>
</feature>
<dbReference type="Pfam" id="PF00698">
    <property type="entry name" value="Acyl_transf_1"/>
    <property type="match status" value="2"/>
</dbReference>
<dbReference type="Gene3D" id="3.40.50.11460">
    <property type="match status" value="1"/>
</dbReference>
<organism evidence="11 12">
    <name type="scientific">Actinophytocola oryzae</name>
    <dbReference type="NCBI Taxonomy" id="502181"/>
    <lineage>
        <taxon>Bacteria</taxon>
        <taxon>Bacillati</taxon>
        <taxon>Actinomycetota</taxon>
        <taxon>Actinomycetes</taxon>
        <taxon>Pseudonocardiales</taxon>
        <taxon>Pseudonocardiaceae</taxon>
    </lineage>
</organism>
<dbReference type="CDD" id="cd00833">
    <property type="entry name" value="PKS"/>
    <property type="match status" value="2"/>
</dbReference>
<dbReference type="GO" id="GO:0004312">
    <property type="term" value="F:fatty acid synthase activity"/>
    <property type="evidence" value="ECO:0007669"/>
    <property type="project" value="TreeGrafter"/>
</dbReference>
<dbReference type="SUPFAM" id="SSF47336">
    <property type="entry name" value="ACP-like"/>
    <property type="match status" value="2"/>
</dbReference>
<dbReference type="InterPro" id="IPR014031">
    <property type="entry name" value="Ketoacyl_synth_C"/>
</dbReference>
<dbReference type="SUPFAM" id="SSF53901">
    <property type="entry name" value="Thiolase-like"/>
    <property type="match status" value="2"/>
</dbReference>